<gene>
    <name evidence="1" type="ORF">C6P99_04705</name>
</gene>
<evidence type="ECO:0000313" key="2">
    <source>
        <dbReference type="Proteomes" id="UP000237811"/>
    </source>
</evidence>
<accession>A0AB37AZ49</accession>
<dbReference type="Proteomes" id="UP000237811">
    <property type="component" value="Unassembled WGS sequence"/>
</dbReference>
<proteinExistence type="predicted"/>
<name>A0AB37AZ49_9BURK</name>
<dbReference type="RefSeq" id="WP_105776170.1">
    <property type="nucleotide sequence ID" value="NZ_PVFQ01000031.1"/>
</dbReference>
<sequence length="208" mass="23324">MPLPNGVDPYGTILPTCMAAAWLGNRGVLHDRQQKIVRQWSTKSWITCQLSYKGWNRKPLMNPDRYTELFFLDEATALSAGHRPCGMCRRPQFAAFKSAWLRGNAFPLTTSTADIDRKLHDERTSCRSSADWRRHPSTLPPGVIAEVAGIPHLWNGMTFLRWTPAGYASTDLIYVSNVVQLCTPPSIVKAIEAGYPIQVHPTALTTTW</sequence>
<protein>
    <submittedName>
        <fullName evidence="1">Uncharacterized protein</fullName>
    </submittedName>
</protein>
<dbReference type="AlphaFoldDB" id="A0AB37AZ49"/>
<reference evidence="1 2" key="1">
    <citation type="submission" date="2018-03" db="EMBL/GenBank/DDBJ databases">
        <authorList>
            <person name="Nguyen K."/>
            <person name="Fouts D."/>
            <person name="Sutton G."/>
        </authorList>
    </citation>
    <scope>NUCLEOTIDE SEQUENCE [LARGE SCALE GENOMIC DNA]</scope>
    <source>
        <strain evidence="1 2">AU14328</strain>
    </source>
</reference>
<organism evidence="1 2">
    <name type="scientific">Burkholderia multivorans</name>
    <dbReference type="NCBI Taxonomy" id="87883"/>
    <lineage>
        <taxon>Bacteria</taxon>
        <taxon>Pseudomonadati</taxon>
        <taxon>Pseudomonadota</taxon>
        <taxon>Betaproteobacteria</taxon>
        <taxon>Burkholderiales</taxon>
        <taxon>Burkholderiaceae</taxon>
        <taxon>Burkholderia</taxon>
        <taxon>Burkholderia cepacia complex</taxon>
    </lineage>
</organism>
<evidence type="ECO:0000313" key="1">
    <source>
        <dbReference type="EMBL" id="PRE54142.1"/>
    </source>
</evidence>
<dbReference type="EMBL" id="PVFR01000015">
    <property type="protein sequence ID" value="PRE54142.1"/>
    <property type="molecule type" value="Genomic_DNA"/>
</dbReference>
<comment type="caution">
    <text evidence="1">The sequence shown here is derived from an EMBL/GenBank/DDBJ whole genome shotgun (WGS) entry which is preliminary data.</text>
</comment>